<keyword evidence="2" id="KW-1185">Reference proteome</keyword>
<protein>
    <submittedName>
        <fullName evidence="1">Uncharacterized protein</fullName>
    </submittedName>
</protein>
<evidence type="ECO:0000313" key="2">
    <source>
        <dbReference type="Proteomes" id="UP000886848"/>
    </source>
</evidence>
<sequence length="93" mass="10488">MIVKAGEVICIASGIFENYDRAGPFVATQDFDLDSFIAEAMKPLTEKWEVSSLFADIPRVLFDNGLITKLPCRKIYLGAMGEVDIWEEQDDLR</sequence>
<dbReference type="Proteomes" id="UP000886848">
    <property type="component" value="Chromosome"/>
</dbReference>
<gene>
    <name evidence="1" type="ORF">KSS96_24980</name>
</gene>
<name>A0ABX8NYW0_9PSED</name>
<organism evidence="1 2">
    <name type="scientific">Pseudomonas asgharzadehiana</name>
    <dbReference type="NCBI Taxonomy" id="2842349"/>
    <lineage>
        <taxon>Bacteria</taxon>
        <taxon>Pseudomonadati</taxon>
        <taxon>Pseudomonadota</taxon>
        <taxon>Gammaproteobacteria</taxon>
        <taxon>Pseudomonadales</taxon>
        <taxon>Pseudomonadaceae</taxon>
        <taxon>Pseudomonas</taxon>
    </lineage>
</organism>
<accession>A0ABX8NYW0</accession>
<dbReference type="RefSeq" id="WP_186701142.1">
    <property type="nucleotide sequence ID" value="NZ_CP077079.1"/>
</dbReference>
<dbReference type="EMBL" id="CP077079">
    <property type="protein sequence ID" value="QXH66809.1"/>
    <property type="molecule type" value="Genomic_DNA"/>
</dbReference>
<reference evidence="1" key="1">
    <citation type="journal article" date="2021" name="Microorganisms">
        <title>The Ever-Expanding Pseudomonas Genus: Description of 43 New Species and Partition of the Pseudomonas putida Group.</title>
        <authorList>
            <person name="Girard L."/>
            <person name="Lood C."/>
            <person name="Hofte M."/>
            <person name="Vandamme P."/>
            <person name="Rokni-Zadeh H."/>
            <person name="van Noort V."/>
            <person name="Lavigne R."/>
            <person name="De Mot R."/>
        </authorList>
    </citation>
    <scope>NUCLEOTIDE SEQUENCE</scope>
    <source>
        <strain evidence="1">SWRI132</strain>
    </source>
</reference>
<evidence type="ECO:0000313" key="1">
    <source>
        <dbReference type="EMBL" id="QXH66809.1"/>
    </source>
</evidence>
<proteinExistence type="predicted"/>